<sequence length="125" mass="14401">MHPAVIERLIDEIERLQNNKIEVIFIESALIFELGLDEGFDYVVSVTASNKNRINRIKTRSGLTDAQIVRRMKQQLSQEEKNKNSDFVIENDKDMKALESSVNFLMPIILTLPNKDDSNEYDGED</sequence>
<dbReference type="InterPro" id="IPR001977">
    <property type="entry name" value="Depp_CoAkinase"/>
</dbReference>
<dbReference type="GO" id="GO:0005524">
    <property type="term" value="F:ATP binding"/>
    <property type="evidence" value="ECO:0007669"/>
    <property type="project" value="UniProtKB-KW"/>
</dbReference>
<reference evidence="3" key="1">
    <citation type="submission" date="2019-08" db="EMBL/GenBank/DDBJ databases">
        <authorList>
            <person name="Kucharzyk K."/>
            <person name="Murdoch R.W."/>
            <person name="Higgins S."/>
            <person name="Loffler F."/>
        </authorList>
    </citation>
    <scope>NUCLEOTIDE SEQUENCE</scope>
</reference>
<keyword evidence="3" id="KW-0418">Kinase</keyword>
<comment type="caution">
    <text evidence="3">The sequence shown here is derived from an EMBL/GenBank/DDBJ whole genome shotgun (WGS) entry which is preliminary data.</text>
</comment>
<dbReference type="PANTHER" id="PTHR10695">
    <property type="entry name" value="DEPHOSPHO-COA KINASE-RELATED"/>
    <property type="match status" value="1"/>
</dbReference>
<evidence type="ECO:0000256" key="1">
    <source>
        <dbReference type="ARBA" id="ARBA00022741"/>
    </source>
</evidence>
<evidence type="ECO:0000256" key="2">
    <source>
        <dbReference type="ARBA" id="ARBA00022840"/>
    </source>
</evidence>
<proteinExistence type="predicted"/>
<keyword evidence="1" id="KW-0547">Nucleotide-binding</keyword>
<dbReference type="PANTHER" id="PTHR10695:SF46">
    <property type="entry name" value="BIFUNCTIONAL COENZYME A SYNTHASE-RELATED"/>
    <property type="match status" value="1"/>
</dbReference>
<dbReference type="AlphaFoldDB" id="A0A645FEP7"/>
<keyword evidence="3" id="KW-0808">Transferase</keyword>
<dbReference type="Gene3D" id="3.40.50.300">
    <property type="entry name" value="P-loop containing nucleotide triphosphate hydrolases"/>
    <property type="match status" value="1"/>
</dbReference>
<name>A0A645FEP7_9ZZZZ</name>
<dbReference type="EC" id="2.7.1.24" evidence="3"/>
<evidence type="ECO:0000313" key="3">
    <source>
        <dbReference type="EMBL" id="MPN11819.1"/>
    </source>
</evidence>
<dbReference type="Pfam" id="PF01121">
    <property type="entry name" value="CoaE"/>
    <property type="match status" value="1"/>
</dbReference>
<dbReference type="GO" id="GO:0015937">
    <property type="term" value="P:coenzyme A biosynthetic process"/>
    <property type="evidence" value="ECO:0007669"/>
    <property type="project" value="InterPro"/>
</dbReference>
<dbReference type="PROSITE" id="PS51219">
    <property type="entry name" value="DPCK"/>
    <property type="match status" value="1"/>
</dbReference>
<dbReference type="EMBL" id="VSSQ01058086">
    <property type="protein sequence ID" value="MPN11819.1"/>
    <property type="molecule type" value="Genomic_DNA"/>
</dbReference>
<dbReference type="GO" id="GO:0004140">
    <property type="term" value="F:dephospho-CoA kinase activity"/>
    <property type="evidence" value="ECO:0007669"/>
    <property type="project" value="UniProtKB-EC"/>
</dbReference>
<keyword evidence="2" id="KW-0067">ATP-binding</keyword>
<gene>
    <name evidence="3" type="primary">coaE_47</name>
    <name evidence="3" type="ORF">SDC9_159127</name>
</gene>
<accession>A0A645FEP7</accession>
<dbReference type="InterPro" id="IPR027417">
    <property type="entry name" value="P-loop_NTPase"/>
</dbReference>
<protein>
    <submittedName>
        <fullName evidence="3">Dephospho-CoA kinase</fullName>
        <ecNumber evidence="3">2.7.1.24</ecNumber>
    </submittedName>
</protein>
<dbReference type="SUPFAM" id="SSF52540">
    <property type="entry name" value="P-loop containing nucleoside triphosphate hydrolases"/>
    <property type="match status" value="1"/>
</dbReference>
<dbReference type="CDD" id="cd02022">
    <property type="entry name" value="DPCK"/>
    <property type="match status" value="1"/>
</dbReference>
<organism evidence="3">
    <name type="scientific">bioreactor metagenome</name>
    <dbReference type="NCBI Taxonomy" id="1076179"/>
    <lineage>
        <taxon>unclassified sequences</taxon>
        <taxon>metagenomes</taxon>
        <taxon>ecological metagenomes</taxon>
    </lineage>
</organism>